<feature type="active site" description="Proton donor" evidence="7">
    <location>
        <position position="10"/>
    </location>
</feature>
<sequence>MYKGYLIDLDGTMFNGDERIDGAADFIHRLNKSNTPYMFVTNSGARTPEETLEKFNSHGIKTYVENIYTAALAAVDYVKENTNGKVFAIGSESFIETLKENDILVQEDDVDAVLFSYDTNINYDKYVTAVRNVNNGAELILTNPDKVIRHKNDFIPGNGSLAAVIVNATDVTPKVVGKPNSYILQKALEKMGVSKENVAMVGDNYDTDIMTGIQGGIDTIHVNTGVHRTEDVKEKEIPPTHTVENLSEWEI</sequence>
<feature type="binding site" evidence="9">
    <location>
        <position position="203"/>
    </location>
    <ligand>
        <name>Mg(2+)</name>
        <dbReference type="ChEBI" id="CHEBI:18420"/>
    </ligand>
</feature>
<dbReference type="NCBIfam" id="TIGR01457">
    <property type="entry name" value="HAD-SF-IIA-hyp2"/>
    <property type="match status" value="1"/>
</dbReference>
<comment type="caution">
    <text evidence="10">The sequence shown here is derived from an EMBL/GenBank/DDBJ whole genome shotgun (WGS) entry which is preliminary data.</text>
</comment>
<evidence type="ECO:0000256" key="4">
    <source>
        <dbReference type="ARBA" id="ARBA00022723"/>
    </source>
</evidence>
<dbReference type="GO" id="GO:0005737">
    <property type="term" value="C:cytoplasm"/>
    <property type="evidence" value="ECO:0007669"/>
    <property type="project" value="TreeGrafter"/>
</dbReference>
<protein>
    <recommendedName>
        <fullName evidence="3">Acid sugar phosphatase</fullName>
    </recommendedName>
</protein>
<dbReference type="SFLD" id="SFLDS00003">
    <property type="entry name" value="Haloacid_Dehalogenase"/>
    <property type="match status" value="1"/>
</dbReference>
<dbReference type="Pfam" id="PF13344">
    <property type="entry name" value="Hydrolase_6"/>
    <property type="match status" value="1"/>
</dbReference>
<evidence type="ECO:0000256" key="1">
    <source>
        <dbReference type="ARBA" id="ARBA00002810"/>
    </source>
</evidence>
<feature type="binding site" evidence="8">
    <location>
        <position position="178"/>
    </location>
    <ligand>
        <name>substrate</name>
    </ligand>
</feature>
<evidence type="ECO:0000256" key="9">
    <source>
        <dbReference type="PIRSR" id="PIRSR000915-3"/>
    </source>
</evidence>
<keyword evidence="5 10" id="KW-0378">Hydrolase</keyword>
<dbReference type="EMBL" id="JACHHF010000003">
    <property type="protein sequence ID" value="MBB5175799.1"/>
    <property type="molecule type" value="Genomic_DNA"/>
</dbReference>
<evidence type="ECO:0000313" key="11">
    <source>
        <dbReference type="Proteomes" id="UP000579136"/>
    </source>
</evidence>
<evidence type="ECO:0000313" key="10">
    <source>
        <dbReference type="EMBL" id="MBB5175799.1"/>
    </source>
</evidence>
<proteinExistence type="inferred from homology"/>
<organism evidence="10 11">
    <name type="scientific">Nosocomiicoccus ampullae</name>
    <dbReference type="NCBI Taxonomy" id="489910"/>
    <lineage>
        <taxon>Bacteria</taxon>
        <taxon>Bacillati</taxon>
        <taxon>Bacillota</taxon>
        <taxon>Bacilli</taxon>
        <taxon>Bacillales</taxon>
        <taxon>Staphylococcaceae</taxon>
        <taxon>Nosocomiicoccus</taxon>
    </lineage>
</organism>
<evidence type="ECO:0000256" key="8">
    <source>
        <dbReference type="PIRSR" id="PIRSR000915-2"/>
    </source>
</evidence>
<evidence type="ECO:0000256" key="5">
    <source>
        <dbReference type="ARBA" id="ARBA00022801"/>
    </source>
</evidence>
<keyword evidence="6 9" id="KW-0460">Magnesium</keyword>
<feature type="binding site" evidence="9">
    <location>
        <position position="10"/>
    </location>
    <ligand>
        <name>Mg(2+)</name>
        <dbReference type="ChEBI" id="CHEBI:18420"/>
    </ligand>
</feature>
<comment type="similarity">
    <text evidence="2">Belongs to the HAD-like hydrolase superfamily. NagD family.</text>
</comment>
<dbReference type="Gene3D" id="3.40.50.1000">
    <property type="entry name" value="HAD superfamily/HAD-like"/>
    <property type="match status" value="2"/>
</dbReference>
<evidence type="ECO:0000256" key="3">
    <source>
        <dbReference type="ARBA" id="ARBA00013942"/>
    </source>
</evidence>
<comment type="function">
    <text evidence="1">Catalyzes the dephosphorylation of 2-6 carbon acid sugars in vitro.</text>
</comment>
<dbReference type="SFLD" id="SFLDG01139">
    <property type="entry name" value="C2.A:_Pyridoxal_Phosphate_Phos"/>
    <property type="match status" value="1"/>
</dbReference>
<dbReference type="SUPFAM" id="SSF56784">
    <property type="entry name" value="HAD-like"/>
    <property type="match status" value="1"/>
</dbReference>
<dbReference type="Pfam" id="PF13242">
    <property type="entry name" value="Hydrolase_like"/>
    <property type="match status" value="1"/>
</dbReference>
<keyword evidence="11" id="KW-1185">Reference proteome</keyword>
<dbReference type="PIRSF" id="PIRSF000915">
    <property type="entry name" value="PGP-type_phosphatase"/>
    <property type="match status" value="1"/>
</dbReference>
<keyword evidence="4 9" id="KW-0479">Metal-binding</keyword>
<evidence type="ECO:0000256" key="2">
    <source>
        <dbReference type="ARBA" id="ARBA00006696"/>
    </source>
</evidence>
<dbReference type="AlphaFoldDB" id="A0A9Q2CZP9"/>
<dbReference type="PANTHER" id="PTHR19288:SF46">
    <property type="entry name" value="HALOACID DEHALOGENASE-LIKE HYDROLASE DOMAIN-CONTAINING PROTEIN 2"/>
    <property type="match status" value="1"/>
</dbReference>
<accession>A0A9Q2CZP9</accession>
<dbReference type="InterPro" id="IPR036412">
    <property type="entry name" value="HAD-like_sf"/>
</dbReference>
<comment type="cofactor">
    <cofactor evidence="9">
        <name>Mg(2+)</name>
        <dbReference type="ChEBI" id="CHEBI:18420"/>
    </cofactor>
    <text evidence="9">Divalent metal ions. Mg(2+) is the most effective.</text>
</comment>
<evidence type="ECO:0000256" key="6">
    <source>
        <dbReference type="ARBA" id="ARBA00022842"/>
    </source>
</evidence>
<dbReference type="InterPro" id="IPR006354">
    <property type="entry name" value="HAD-SF_hydro_IIA_hyp1"/>
</dbReference>
<evidence type="ECO:0000256" key="7">
    <source>
        <dbReference type="PIRSR" id="PIRSR000915-1"/>
    </source>
</evidence>
<gene>
    <name evidence="10" type="ORF">HNQ45_000674</name>
</gene>
<feature type="binding site" evidence="9">
    <location>
        <position position="8"/>
    </location>
    <ligand>
        <name>Mg(2+)</name>
        <dbReference type="ChEBI" id="CHEBI:18420"/>
    </ligand>
</feature>
<feature type="active site" description="Nucleophile" evidence="7">
    <location>
        <position position="8"/>
    </location>
</feature>
<dbReference type="GO" id="GO:0016791">
    <property type="term" value="F:phosphatase activity"/>
    <property type="evidence" value="ECO:0007669"/>
    <property type="project" value="TreeGrafter"/>
</dbReference>
<dbReference type="InterPro" id="IPR023214">
    <property type="entry name" value="HAD_sf"/>
</dbReference>
<reference evidence="10 11" key="1">
    <citation type="submission" date="2020-08" db="EMBL/GenBank/DDBJ databases">
        <title>Genomic Encyclopedia of Type Strains, Phase IV (KMG-IV): sequencing the most valuable type-strain genomes for metagenomic binning, comparative biology and taxonomic classification.</title>
        <authorList>
            <person name="Goeker M."/>
        </authorList>
    </citation>
    <scope>NUCLEOTIDE SEQUENCE [LARGE SCALE GENOMIC DNA]</scope>
    <source>
        <strain evidence="10 11">DSM 19163</strain>
    </source>
</reference>
<dbReference type="GO" id="GO:0046872">
    <property type="term" value="F:metal ion binding"/>
    <property type="evidence" value="ECO:0007669"/>
    <property type="project" value="UniProtKB-KW"/>
</dbReference>
<dbReference type="InterPro" id="IPR006357">
    <property type="entry name" value="HAD-SF_hydro_IIA"/>
</dbReference>
<dbReference type="PANTHER" id="PTHR19288">
    <property type="entry name" value="4-NITROPHENYLPHOSPHATASE-RELATED"/>
    <property type="match status" value="1"/>
</dbReference>
<dbReference type="Proteomes" id="UP000579136">
    <property type="component" value="Unassembled WGS sequence"/>
</dbReference>
<dbReference type="NCBIfam" id="TIGR01460">
    <property type="entry name" value="HAD-SF-IIA"/>
    <property type="match status" value="1"/>
</dbReference>
<name>A0A9Q2CZP9_9STAP</name>
<dbReference type="RefSeq" id="WP_183673422.1">
    <property type="nucleotide sequence ID" value="NZ_CBCRYX010000002.1"/>
</dbReference>